<evidence type="ECO:0000313" key="10">
    <source>
        <dbReference type="EMBL" id="MBU9723996.1"/>
    </source>
</evidence>
<proteinExistence type="inferred from homology"/>
<sequence>MIQERKVIGLKQYVVKLEDTIHKVSFSHNVSVKDILDFNPHLQDGRAYIYPGEQLLIPNSYHGKFKEKQGECVKEFSFGDVKAYIDKWRGHRLLDASVIGKSVLGYPLYLLKIGNGPKEVFYSGGWHANEWMTSKFLCDWIDVVLDNYDKNELFYGDNLKSIFDKVTLYVVPMVNPDGISLVQQGNYPNHPYYHTINRINKGAPSFDHWSANIRGVDLNHQWPAGWKQEADESPQKPWPRHYSGTSPLTEPEVLAIYHLTLKHHFSHVLAFHSQGQVIYWGYRNMEPKISKEMVDRLSLRSSYVPVRTADSDGGYKDWFIQETGRPGFTIEVGVGTNPLPFRAYGEIWANNVELALEGLKISI</sequence>
<name>A0ABS6JZI1_9BACI</name>
<evidence type="ECO:0000259" key="8">
    <source>
        <dbReference type="PROSITE" id="PS51782"/>
    </source>
</evidence>
<dbReference type="SUPFAM" id="SSF54106">
    <property type="entry name" value="LysM domain"/>
    <property type="match status" value="1"/>
</dbReference>
<dbReference type="SMART" id="SM00631">
    <property type="entry name" value="Zn_pept"/>
    <property type="match status" value="1"/>
</dbReference>
<dbReference type="RefSeq" id="WP_176371361.1">
    <property type="nucleotide sequence ID" value="NZ_JAHQCR010000088.1"/>
</dbReference>
<evidence type="ECO:0000256" key="5">
    <source>
        <dbReference type="ARBA" id="ARBA00022833"/>
    </source>
</evidence>
<dbReference type="Proteomes" id="UP000790580">
    <property type="component" value="Unassembled WGS sequence"/>
</dbReference>
<keyword evidence="5" id="KW-0862">Zinc</keyword>
<evidence type="ECO:0000256" key="1">
    <source>
        <dbReference type="ARBA" id="ARBA00001947"/>
    </source>
</evidence>
<evidence type="ECO:0000256" key="3">
    <source>
        <dbReference type="ARBA" id="ARBA00022670"/>
    </source>
</evidence>
<keyword evidence="4" id="KW-0378">Hydrolase</keyword>
<dbReference type="PROSITE" id="PS51782">
    <property type="entry name" value="LYSM"/>
    <property type="match status" value="1"/>
</dbReference>
<comment type="similarity">
    <text evidence="2 7">Belongs to the peptidase M14 family.</text>
</comment>
<dbReference type="CDD" id="cd00118">
    <property type="entry name" value="LysM"/>
    <property type="match status" value="1"/>
</dbReference>
<comment type="cofactor">
    <cofactor evidence="1">
        <name>Zn(2+)</name>
        <dbReference type="ChEBI" id="CHEBI:29105"/>
    </cofactor>
</comment>
<dbReference type="InterPro" id="IPR034274">
    <property type="entry name" value="ENP1_M14_CPD"/>
</dbReference>
<dbReference type="PRINTS" id="PR00765">
    <property type="entry name" value="CRBOXYPTASEA"/>
</dbReference>
<dbReference type="Gene3D" id="3.40.630.10">
    <property type="entry name" value="Zn peptidases"/>
    <property type="match status" value="1"/>
</dbReference>
<dbReference type="SMART" id="SM00257">
    <property type="entry name" value="LysM"/>
    <property type="match status" value="1"/>
</dbReference>
<feature type="domain" description="Peptidase M14" evidence="9">
    <location>
        <begin position="74"/>
        <end position="359"/>
    </location>
</feature>
<comment type="caution">
    <text evidence="10">The sequence shown here is derived from an EMBL/GenBank/DDBJ whole genome shotgun (WGS) entry which is preliminary data.</text>
</comment>
<dbReference type="Pfam" id="PF01476">
    <property type="entry name" value="LysM"/>
    <property type="match status" value="1"/>
</dbReference>
<dbReference type="EMBL" id="JAHQCR010000088">
    <property type="protein sequence ID" value="MBU9723996.1"/>
    <property type="molecule type" value="Genomic_DNA"/>
</dbReference>
<dbReference type="CDD" id="cd06229">
    <property type="entry name" value="M14_Endopeptidase_I"/>
    <property type="match status" value="1"/>
</dbReference>
<dbReference type="SUPFAM" id="SSF53187">
    <property type="entry name" value="Zn-dependent exopeptidases"/>
    <property type="match status" value="1"/>
</dbReference>
<dbReference type="InterPro" id="IPR036779">
    <property type="entry name" value="LysM_dom_sf"/>
</dbReference>
<dbReference type="Gene3D" id="3.10.350.10">
    <property type="entry name" value="LysM domain"/>
    <property type="match status" value="1"/>
</dbReference>
<accession>A0ABS6JZI1</accession>
<keyword evidence="6" id="KW-0482">Metalloprotease</keyword>
<reference evidence="10 11" key="1">
    <citation type="submission" date="2021-06" db="EMBL/GenBank/DDBJ databases">
        <title>Bacillus sp. RD4P76, an endophyte from a halophyte.</title>
        <authorList>
            <person name="Sun J.-Q."/>
        </authorList>
    </citation>
    <scope>NUCLEOTIDE SEQUENCE [LARGE SCALE GENOMIC DNA]</scope>
    <source>
        <strain evidence="10 11">JCM 17098</strain>
    </source>
</reference>
<protein>
    <submittedName>
        <fullName evidence="10">LysM peptidoglycan-binding domain-containing protein</fullName>
    </submittedName>
</protein>
<evidence type="ECO:0000256" key="6">
    <source>
        <dbReference type="ARBA" id="ARBA00023049"/>
    </source>
</evidence>
<evidence type="ECO:0000256" key="7">
    <source>
        <dbReference type="PROSITE-ProRule" id="PRU01379"/>
    </source>
</evidence>
<feature type="domain" description="LysM" evidence="8">
    <location>
        <begin position="11"/>
        <end position="57"/>
    </location>
</feature>
<dbReference type="InterPro" id="IPR018392">
    <property type="entry name" value="LysM"/>
</dbReference>
<organism evidence="10 11">
    <name type="scientific">Evansella alkalicola</name>
    <dbReference type="NCBI Taxonomy" id="745819"/>
    <lineage>
        <taxon>Bacteria</taxon>
        <taxon>Bacillati</taxon>
        <taxon>Bacillota</taxon>
        <taxon>Bacilli</taxon>
        <taxon>Bacillales</taxon>
        <taxon>Bacillaceae</taxon>
        <taxon>Evansella</taxon>
    </lineage>
</organism>
<evidence type="ECO:0000259" key="9">
    <source>
        <dbReference type="PROSITE" id="PS52035"/>
    </source>
</evidence>
<evidence type="ECO:0000256" key="2">
    <source>
        <dbReference type="ARBA" id="ARBA00005988"/>
    </source>
</evidence>
<dbReference type="PANTHER" id="PTHR11705">
    <property type="entry name" value="PROTEASE FAMILY M14 CARBOXYPEPTIDASE A,B"/>
    <property type="match status" value="1"/>
</dbReference>
<dbReference type="Pfam" id="PF00246">
    <property type="entry name" value="Peptidase_M14"/>
    <property type="match status" value="1"/>
</dbReference>
<dbReference type="PANTHER" id="PTHR11705:SF143">
    <property type="entry name" value="SLL0236 PROTEIN"/>
    <property type="match status" value="1"/>
</dbReference>
<gene>
    <name evidence="10" type="ORF">KS407_21465</name>
</gene>
<evidence type="ECO:0000313" key="11">
    <source>
        <dbReference type="Proteomes" id="UP000790580"/>
    </source>
</evidence>
<dbReference type="PROSITE" id="PS52035">
    <property type="entry name" value="PEPTIDASE_M14"/>
    <property type="match status" value="1"/>
</dbReference>
<keyword evidence="11" id="KW-1185">Reference proteome</keyword>
<dbReference type="InterPro" id="IPR000834">
    <property type="entry name" value="Peptidase_M14"/>
</dbReference>
<keyword evidence="3" id="KW-0645">Protease</keyword>
<feature type="active site" description="Proton donor/acceptor" evidence="7">
    <location>
        <position position="331"/>
    </location>
</feature>
<evidence type="ECO:0000256" key="4">
    <source>
        <dbReference type="ARBA" id="ARBA00022801"/>
    </source>
</evidence>